<keyword evidence="2" id="KW-1185">Reference proteome</keyword>
<proteinExistence type="predicted"/>
<evidence type="ECO:0000313" key="2">
    <source>
        <dbReference type="Proteomes" id="UP000510686"/>
    </source>
</evidence>
<dbReference type="RefSeq" id="XP_065987409.1">
    <property type="nucleotide sequence ID" value="XM_066131433.1"/>
</dbReference>
<reference evidence="1 2" key="1">
    <citation type="submission" date="2020-07" db="EMBL/GenBank/DDBJ databases">
        <title>Telomere length de novo assembly of all 7 chromosomes of the fungus, Metarhizium brunneum, using a novel assembly pipeline.</title>
        <authorList>
            <person name="Saud z."/>
            <person name="Kortsinoglou A."/>
            <person name="Kouvelis V.N."/>
            <person name="Butt T.M."/>
        </authorList>
    </citation>
    <scope>NUCLEOTIDE SEQUENCE [LARGE SCALE GENOMIC DNA]</scope>
    <source>
        <strain evidence="1 2">4556</strain>
    </source>
</reference>
<dbReference type="Proteomes" id="UP000510686">
    <property type="component" value="Chromosome 5"/>
</dbReference>
<dbReference type="OrthoDB" id="2585655at2759"/>
<organism evidence="1 2">
    <name type="scientific">Metarhizium brunneum</name>
    <dbReference type="NCBI Taxonomy" id="500148"/>
    <lineage>
        <taxon>Eukaryota</taxon>
        <taxon>Fungi</taxon>
        <taxon>Dikarya</taxon>
        <taxon>Ascomycota</taxon>
        <taxon>Pezizomycotina</taxon>
        <taxon>Sordariomycetes</taxon>
        <taxon>Hypocreomycetidae</taxon>
        <taxon>Hypocreales</taxon>
        <taxon>Clavicipitaceae</taxon>
        <taxon>Metarhizium</taxon>
    </lineage>
</organism>
<evidence type="ECO:0000313" key="1">
    <source>
        <dbReference type="EMBL" id="QLI72185.1"/>
    </source>
</evidence>
<dbReference type="KEGG" id="mbrn:90968124"/>
<name>A0A7D5Z436_9HYPO</name>
<dbReference type="GeneID" id="90968124"/>
<dbReference type="EMBL" id="CP058936">
    <property type="protein sequence ID" value="QLI72185.1"/>
    <property type="molecule type" value="Genomic_DNA"/>
</dbReference>
<protein>
    <submittedName>
        <fullName evidence="1">Uncharacterized protein</fullName>
    </submittedName>
</protein>
<sequence length="85" mass="9815">MTKLETDCEEIENECHAELSEESRQYRAARHGITKRDSLPQIDDNDPLRWPKSKKLLNGSISRWLVITLKGAGEDKTKKVGAWYE</sequence>
<accession>A0A7D5Z436</accession>
<dbReference type="AlphaFoldDB" id="A0A7D5Z436"/>
<gene>
    <name evidence="1" type="ORF">G6M90_00g093200</name>
</gene>